<dbReference type="RefSeq" id="WP_164037523.1">
    <property type="nucleotide sequence ID" value="NZ_JAAGNZ010000001.1"/>
</dbReference>
<gene>
    <name evidence="1" type="ORF">GK091_11335</name>
</gene>
<dbReference type="EMBL" id="JAAGNZ010000001">
    <property type="protein sequence ID" value="NEU67475.1"/>
    <property type="molecule type" value="Genomic_DNA"/>
</dbReference>
<organism evidence="1 2">
    <name type="scientific">Spirosoma agri</name>
    <dbReference type="NCBI Taxonomy" id="1987381"/>
    <lineage>
        <taxon>Bacteria</taxon>
        <taxon>Pseudomonadati</taxon>
        <taxon>Bacteroidota</taxon>
        <taxon>Cytophagia</taxon>
        <taxon>Cytophagales</taxon>
        <taxon>Cytophagaceae</taxon>
        <taxon>Spirosoma</taxon>
    </lineage>
</organism>
<evidence type="ECO:0000313" key="1">
    <source>
        <dbReference type="EMBL" id="NEU67475.1"/>
    </source>
</evidence>
<dbReference type="AlphaFoldDB" id="A0A6M0IIF6"/>
<evidence type="ECO:0008006" key="3">
    <source>
        <dbReference type="Google" id="ProtNLM"/>
    </source>
</evidence>
<evidence type="ECO:0000313" key="2">
    <source>
        <dbReference type="Proteomes" id="UP000477386"/>
    </source>
</evidence>
<accession>A0A6M0IIF6</accession>
<name>A0A6M0IIF6_9BACT</name>
<comment type="caution">
    <text evidence="1">The sequence shown here is derived from an EMBL/GenBank/DDBJ whole genome shotgun (WGS) entry which is preliminary data.</text>
</comment>
<keyword evidence="2" id="KW-1185">Reference proteome</keyword>
<dbReference type="Pfam" id="PF13376">
    <property type="entry name" value="OmdA"/>
    <property type="match status" value="1"/>
</dbReference>
<dbReference type="Proteomes" id="UP000477386">
    <property type="component" value="Unassembled WGS sequence"/>
</dbReference>
<proteinExistence type="predicted"/>
<protein>
    <recommendedName>
        <fullName evidence="3">YdeI/OmpD-associated family protein</fullName>
    </recommendedName>
</protein>
<sequence length="216" mass="24850">MGSAEKETGTVCPTNRQQWREWLQANHAEKQSVWLIYHKKKSASSGIVYTDAVDEALCFGWIDSQSKPLDQETYRQFFSRRKPASVWSRINKEKVQRLISEGRMTPAGLAAIDRAKENGSWTMLDEVEQLIIPTDLEQAFEQKPNAKNYFLSLCRSDKRAILQWLVLAKREETRQNRITELVELADRRLKPKLLQGAKKRAVVAEKPATDHPDLLA</sequence>
<reference evidence="1 2" key="1">
    <citation type="submission" date="2020-02" db="EMBL/GenBank/DDBJ databases">
        <title>Draft genome sequence of two Spirosoma agri KCTC 52727 and Spirosoma terrae KCTC 52035.</title>
        <authorList>
            <person name="Rojas J."/>
            <person name="Ambika Manirajan B."/>
            <person name="Ratering S."/>
            <person name="Suarez C."/>
            <person name="Schnell S."/>
        </authorList>
    </citation>
    <scope>NUCLEOTIDE SEQUENCE [LARGE SCALE GENOMIC DNA]</scope>
    <source>
        <strain evidence="1 2">KCTC 52727</strain>
    </source>
</reference>